<dbReference type="EMBL" id="JAHXZJ010001864">
    <property type="protein sequence ID" value="KAH0550430.1"/>
    <property type="molecule type" value="Genomic_DNA"/>
</dbReference>
<evidence type="ECO:0000313" key="2">
    <source>
        <dbReference type="Proteomes" id="UP000826195"/>
    </source>
</evidence>
<organism evidence="1 2">
    <name type="scientific">Cotesia glomerata</name>
    <name type="common">Lepidopteran parasitic wasp</name>
    <name type="synonym">Apanteles glomeratus</name>
    <dbReference type="NCBI Taxonomy" id="32391"/>
    <lineage>
        <taxon>Eukaryota</taxon>
        <taxon>Metazoa</taxon>
        <taxon>Ecdysozoa</taxon>
        <taxon>Arthropoda</taxon>
        <taxon>Hexapoda</taxon>
        <taxon>Insecta</taxon>
        <taxon>Pterygota</taxon>
        <taxon>Neoptera</taxon>
        <taxon>Endopterygota</taxon>
        <taxon>Hymenoptera</taxon>
        <taxon>Apocrita</taxon>
        <taxon>Ichneumonoidea</taxon>
        <taxon>Braconidae</taxon>
        <taxon>Microgastrinae</taxon>
        <taxon>Cotesia</taxon>
    </lineage>
</organism>
<gene>
    <name evidence="1" type="ORF">KQX54_019314</name>
</gene>
<protein>
    <submittedName>
        <fullName evidence="1">Uncharacterized protein</fullName>
    </submittedName>
</protein>
<proteinExistence type="predicted"/>
<dbReference type="AlphaFoldDB" id="A0AAV7ICI3"/>
<accession>A0AAV7ICI3</accession>
<name>A0AAV7ICI3_COTGL</name>
<dbReference type="Proteomes" id="UP000826195">
    <property type="component" value="Unassembled WGS sequence"/>
</dbReference>
<comment type="caution">
    <text evidence="1">The sequence shown here is derived from an EMBL/GenBank/DDBJ whole genome shotgun (WGS) entry which is preliminary data.</text>
</comment>
<keyword evidence="2" id="KW-1185">Reference proteome</keyword>
<reference evidence="1 2" key="1">
    <citation type="journal article" date="2021" name="J. Hered.">
        <title>A chromosome-level genome assembly of the parasitoid wasp, Cotesia glomerata (Hymenoptera: Braconidae).</title>
        <authorList>
            <person name="Pinto B.J."/>
            <person name="Weis J.J."/>
            <person name="Gamble T."/>
            <person name="Ode P.J."/>
            <person name="Paul R."/>
            <person name="Zaspel J.M."/>
        </authorList>
    </citation>
    <scope>NUCLEOTIDE SEQUENCE [LARGE SCALE GENOMIC DNA]</scope>
    <source>
        <strain evidence="1">CgM1</strain>
    </source>
</reference>
<evidence type="ECO:0000313" key="1">
    <source>
        <dbReference type="EMBL" id="KAH0550430.1"/>
    </source>
</evidence>
<sequence>MSQGVAYKRSQEYRRVNLGLIRGVMKQYVIISAALIASASASPYRNPPCNWAIMCSPSQINTVSGDDLITMNTYQTIPMPVSPVDNSKTEISTSTKTSSGNADFDSSQIKYFMDYFNHTVTTSVPPTTTITEAPKPQFSEAEMEMIFKSFTRYFKDYFFSAKAPSTTTTEATEPKTNQYRTIDTKILRGHTNSSGNADFDFSQIKDFMDYFSHTVTKPVPPTTTITEAPKPQFSEAEMEMIFKSFTRYFKDYFSSAKAPSTTTTEAPEPKTNQYRTIDTKILRGQTNSFENSQKISGKFAGEEKFDSMAWKKSFADHPELWEKYLAYRKDHTVSQPNFGPSFKKAPENPEPCDEETKQFALNNKDLISVFSPITTIAPAPASSQPTVIKTISGSQGVGRIKSTTSSIMQYISENKPTGYRMISGENLFKVPHTSSADLNQLTQIKKVPTFQQNPCEFSLTGTFRFIPCNNLMNQETVVQKTIPIINSAETYKFESPFEFSNANNGFEIKEAADY</sequence>